<evidence type="ECO:0000256" key="2">
    <source>
        <dbReference type="SAM" id="Phobius"/>
    </source>
</evidence>
<dbReference type="EMBL" id="PZPL01000001">
    <property type="protein sequence ID" value="PTL73190.1"/>
    <property type="molecule type" value="Genomic_DNA"/>
</dbReference>
<dbReference type="Proteomes" id="UP000241085">
    <property type="component" value="Unassembled WGS sequence"/>
</dbReference>
<gene>
    <name evidence="3" type="ORF">C1I63_10240</name>
</gene>
<name>A0A2T4UUI0_9MICO</name>
<keyword evidence="2" id="KW-0472">Membrane</keyword>
<accession>A0A2T4UUI0</accession>
<feature type="transmembrane region" description="Helical" evidence="2">
    <location>
        <begin position="52"/>
        <end position="70"/>
    </location>
</feature>
<evidence type="ECO:0000313" key="3">
    <source>
        <dbReference type="EMBL" id="PTL73190.1"/>
    </source>
</evidence>
<proteinExistence type="predicted"/>
<keyword evidence="2" id="KW-1133">Transmembrane helix</keyword>
<comment type="caution">
    <text evidence="3">The sequence shown here is derived from an EMBL/GenBank/DDBJ whole genome shotgun (WGS) entry which is preliminary data.</text>
</comment>
<keyword evidence="2" id="KW-0812">Transmembrane</keyword>
<organism evidence="3 4">
    <name type="scientific">Rathayibacter caricis DSM 15933</name>
    <dbReference type="NCBI Taxonomy" id="1328867"/>
    <lineage>
        <taxon>Bacteria</taxon>
        <taxon>Bacillati</taxon>
        <taxon>Actinomycetota</taxon>
        <taxon>Actinomycetes</taxon>
        <taxon>Micrococcales</taxon>
        <taxon>Microbacteriaceae</taxon>
        <taxon>Rathayibacter</taxon>
    </lineage>
</organism>
<feature type="transmembrane region" description="Helical" evidence="2">
    <location>
        <begin position="21"/>
        <end position="46"/>
    </location>
</feature>
<dbReference type="RefSeq" id="WP_055787739.1">
    <property type="nucleotide sequence ID" value="NZ_PZPL01000001.1"/>
</dbReference>
<evidence type="ECO:0000256" key="1">
    <source>
        <dbReference type="SAM" id="MobiDB-lite"/>
    </source>
</evidence>
<protein>
    <submittedName>
        <fullName evidence="3">DUF2530 domain-containing protein</fullName>
    </submittedName>
</protein>
<feature type="region of interest" description="Disordered" evidence="1">
    <location>
        <begin position="1"/>
        <end position="20"/>
    </location>
</feature>
<keyword evidence="4" id="KW-1185">Reference proteome</keyword>
<reference evidence="3 4" key="1">
    <citation type="submission" date="2018-03" db="EMBL/GenBank/DDBJ databases">
        <title>Bacteriophage NCPPB3778 and a type I-E CRISPR drive the evolution of the US Biological Select Agent, Rathayibacter toxicus.</title>
        <authorList>
            <person name="Davis E.W.II."/>
            <person name="Tabima J.F."/>
            <person name="Weisberg A.J."/>
            <person name="Dantas Lopes L."/>
            <person name="Wiseman M.S."/>
            <person name="Wiseman M.S."/>
            <person name="Pupko T."/>
            <person name="Belcher M.S."/>
            <person name="Sechler A.J."/>
            <person name="Tancos M.A."/>
            <person name="Schroeder B.K."/>
            <person name="Murray T.D."/>
            <person name="Luster D.G."/>
            <person name="Schneider W.L."/>
            <person name="Rogers E."/>
            <person name="Andreote F.D."/>
            <person name="Grunwald N.J."/>
            <person name="Putnam M.L."/>
            <person name="Chang J.H."/>
        </authorList>
    </citation>
    <scope>NUCLEOTIDE SEQUENCE [LARGE SCALE GENOMIC DNA]</scope>
    <source>
        <strain evidence="3 4">DSM 15933</strain>
    </source>
</reference>
<dbReference type="AlphaFoldDB" id="A0A2T4UUI0"/>
<feature type="compositionally biased region" description="Basic and acidic residues" evidence="1">
    <location>
        <begin position="1"/>
        <end position="12"/>
    </location>
</feature>
<evidence type="ECO:0000313" key="4">
    <source>
        <dbReference type="Proteomes" id="UP000241085"/>
    </source>
</evidence>
<sequence>MRLWLREEERRPSPPPYPSDDARALLVGCLVWVAALIGVLVAASVGVDVPPLVLSTVVIGVVLGTIGLFYSRNRR</sequence>